<evidence type="ECO:0000256" key="1">
    <source>
        <dbReference type="SAM" id="MobiDB-lite"/>
    </source>
</evidence>
<gene>
    <name evidence="2" type="ORF">J1605_015680</name>
</gene>
<evidence type="ECO:0000313" key="2">
    <source>
        <dbReference type="EMBL" id="KAJ8776382.1"/>
    </source>
</evidence>
<feature type="compositionally biased region" description="Basic and acidic residues" evidence="1">
    <location>
        <begin position="8"/>
        <end position="21"/>
    </location>
</feature>
<feature type="compositionally biased region" description="Pro residues" evidence="1">
    <location>
        <begin position="56"/>
        <end position="69"/>
    </location>
</feature>
<accession>A0AB34GAK1</accession>
<protein>
    <submittedName>
        <fullName evidence="2">Uncharacterized protein</fullName>
    </submittedName>
</protein>
<keyword evidence="3" id="KW-1185">Reference proteome</keyword>
<proteinExistence type="predicted"/>
<dbReference type="AlphaFoldDB" id="A0AB34GAK1"/>
<dbReference type="EMBL" id="JAIQCJ010002438">
    <property type="protein sequence ID" value="KAJ8776382.1"/>
    <property type="molecule type" value="Genomic_DNA"/>
</dbReference>
<organism evidence="2 3">
    <name type="scientific">Eschrichtius robustus</name>
    <name type="common">California gray whale</name>
    <name type="synonym">Eschrichtius gibbosus</name>
    <dbReference type="NCBI Taxonomy" id="9764"/>
    <lineage>
        <taxon>Eukaryota</taxon>
        <taxon>Metazoa</taxon>
        <taxon>Chordata</taxon>
        <taxon>Craniata</taxon>
        <taxon>Vertebrata</taxon>
        <taxon>Euteleostomi</taxon>
        <taxon>Mammalia</taxon>
        <taxon>Eutheria</taxon>
        <taxon>Laurasiatheria</taxon>
        <taxon>Artiodactyla</taxon>
        <taxon>Whippomorpha</taxon>
        <taxon>Cetacea</taxon>
        <taxon>Mysticeti</taxon>
        <taxon>Eschrichtiidae</taxon>
        <taxon>Eschrichtius</taxon>
    </lineage>
</organism>
<feature type="region of interest" description="Disordered" evidence="1">
    <location>
        <begin position="50"/>
        <end position="181"/>
    </location>
</feature>
<sequence>MIQAPDVSRAEEAETGWKDPKGPGVIFPSLSFLFPNLWYWAHVRVPRASRSLRQPCPRPPGSFPGPAPRTPRTTQRRRTDTPSRQSGLPVPPPPCVRGRSHEGRGLRRGGVGGAGPSLAYKSDGDAARSAPLGGGGLGGGVRGGGNGGGGGGAVPRAVRAAGSGLRVSGGGTKAPAGARPR</sequence>
<feature type="compositionally biased region" description="Low complexity" evidence="1">
    <location>
        <begin position="154"/>
        <end position="164"/>
    </location>
</feature>
<dbReference type="Proteomes" id="UP001159641">
    <property type="component" value="Unassembled WGS sequence"/>
</dbReference>
<name>A0AB34GAK1_ESCRO</name>
<feature type="region of interest" description="Disordered" evidence="1">
    <location>
        <begin position="1"/>
        <end position="22"/>
    </location>
</feature>
<reference evidence="2 3" key="1">
    <citation type="submission" date="2022-11" db="EMBL/GenBank/DDBJ databases">
        <title>Whole genome sequence of Eschrichtius robustus ER-17-0199.</title>
        <authorList>
            <person name="Bruniche-Olsen A."/>
            <person name="Black A.N."/>
            <person name="Fields C.J."/>
            <person name="Walden K."/>
            <person name="Dewoody J.A."/>
        </authorList>
    </citation>
    <scope>NUCLEOTIDE SEQUENCE [LARGE SCALE GENOMIC DNA]</scope>
    <source>
        <strain evidence="2">ER-17-0199</strain>
        <tissue evidence="2">Blubber</tissue>
    </source>
</reference>
<comment type="caution">
    <text evidence="2">The sequence shown here is derived from an EMBL/GenBank/DDBJ whole genome shotgun (WGS) entry which is preliminary data.</text>
</comment>
<feature type="compositionally biased region" description="Gly residues" evidence="1">
    <location>
        <begin position="132"/>
        <end position="153"/>
    </location>
</feature>
<evidence type="ECO:0000313" key="3">
    <source>
        <dbReference type="Proteomes" id="UP001159641"/>
    </source>
</evidence>